<dbReference type="EMBL" id="CAJVQC010002266">
    <property type="protein sequence ID" value="CAG8508641.1"/>
    <property type="molecule type" value="Genomic_DNA"/>
</dbReference>
<proteinExistence type="predicted"/>
<feature type="non-terminal residue" evidence="1">
    <location>
        <position position="1569"/>
    </location>
</feature>
<organism evidence="1 2">
    <name type="scientific">Racocetra persica</name>
    <dbReference type="NCBI Taxonomy" id="160502"/>
    <lineage>
        <taxon>Eukaryota</taxon>
        <taxon>Fungi</taxon>
        <taxon>Fungi incertae sedis</taxon>
        <taxon>Mucoromycota</taxon>
        <taxon>Glomeromycotina</taxon>
        <taxon>Glomeromycetes</taxon>
        <taxon>Diversisporales</taxon>
        <taxon>Gigasporaceae</taxon>
        <taxon>Racocetra</taxon>
    </lineage>
</organism>
<evidence type="ECO:0000313" key="1">
    <source>
        <dbReference type="EMBL" id="CAG8508641.1"/>
    </source>
</evidence>
<evidence type="ECO:0000313" key="2">
    <source>
        <dbReference type="Proteomes" id="UP000789920"/>
    </source>
</evidence>
<sequence>MDNNIVPNNEDNTGGSNSSDINVNIDIGGSNRRITEESNINEPLETSTPQNTTEQASDSPLSNIINATASRMTSGIFPITSTSDTDIHEYQESISRSQLSSSELFMNLEDVVTTSDNRTSRKHRLSAPTPYRPKEYSDPIKPRPNSQILLPTSMQHYDPFAMPSSDQEFRMLARILNWPAQPGQGPVTQISGQVGSSSIKDNMVDGGEIIFDTSIDQEGDIQQSKGQHLYKTQSTFYVPHSFSVADAMRQMTKPLQMPEVPPLISTNYGKEIFDQIKSDDDPRLIVWSKSRAQEIKHDSTFSISTTTSKRWSFHETLRTQRRGSKNDSSIVSSSSAGKVIMAATIEKLIEKLTSGIDYTFLTDFFLTYRKFITPIKLCNLLILRFDWALEGDDEERRVVRVRTFVTIRHWLLNYFAYDFIPCRDLRTTLTKYLNSLPSHQLVKNSPRDQRIVQGLKRVIRRLKRVYYRKSDMSFVKKKDDIFSIGSKKLGGKNNEKLTEPQKGQDLDVDKIMVDSGGGSGVGTSLIEESANIAVSYDSSNYYTVTQKQSNLLRHQSSSSSLDSTITPGTTDSESEAIEYYTPNISGVTRKETHRNIIYSSSSNSHTSDEDLSSKATHDQIDELYGQKWSKNLPTSSSELGDDIYTDNNVYEYEDDGAGVSSRKAPRASMPERLAVPIDLLRHSERKADKWKKRSNSMGDLSQRRLDIFNQLGSEINENENPLSEEEPPPLPPRRRRHTLDVSSASPSFFKSGFLKNNFPLKKPKKATPQEKIVDYSLPSSRGITRRNSSPAFIGSNSSRTGNQPPVQEQSWRRPTARPSWPRKMSITVGKFAKGLFNGEKNKGATQSGTSTKCGGIQGDFRTMRFGRLSMLCATSSGSASTEEIDSDLSWGDGTSPKLFNGDEYHIHLDGFSYVDESVEEEYYDTSHPEESEITEQQFEQWYDEQQSTHDDTNFESLTSSPIDSHPPTFSTLSQDKQSDDDDIQDYEEPRDNRQLVRATRRKAKVWNLVPVIEVEDDVDQPTQSSETDTYFVSQSSSNGSQKDDEQQPARKQSYLASVSEVEEGVDTDPNFSPQQSFEQEYDDLYEEESGDHHNIRTLRRLPKVPDLRSVTNLKDLDEKSGKRVSWGTFSSYGVEGGGATADSAPDSMMSLSRSTSKTAPTSRRRGPAKNGSQESGARQRTRHTTSKPPKNSSEAIALEKGTNNNRGSNISRSKRPKHTPIHTTTEPSVSQGPTSSFSSTDPSSRQHPYKSFILSYRSEAIAKQFCLIERDLLMQVQWEELVQVSWTNGNKNKNNNNDIEKDSNIQDIRKEAKKDVKGKRKEFESEIDEEKIKVKPIKDGGVDKVIERFNQTIDWVATEIMLTHSLEDRVKVIEKFIRIAQKCLQLSNFATLNQILLGLQSSPVERLRRTWTRVRMAERRILKELNDYISPFGNWKVVRDAMRRVVEDSSVVKDPTKRRRRGSDVKKANTGCIPFLALYLSDLVFNAALPSFIDPASQPPSLFHTYTPFPQQPLVNFQKHRTTATIIKRVITFQSLACGYKFPIDADLYAKCADLKAVEATRLVVMDLD</sequence>
<comment type="caution">
    <text evidence="1">The sequence shown here is derived from an EMBL/GenBank/DDBJ whole genome shotgun (WGS) entry which is preliminary data.</text>
</comment>
<keyword evidence="2" id="KW-1185">Reference proteome</keyword>
<reference evidence="1" key="1">
    <citation type="submission" date="2021-06" db="EMBL/GenBank/DDBJ databases">
        <authorList>
            <person name="Kallberg Y."/>
            <person name="Tangrot J."/>
            <person name="Rosling A."/>
        </authorList>
    </citation>
    <scope>NUCLEOTIDE SEQUENCE</scope>
    <source>
        <strain evidence="1">MA461A</strain>
    </source>
</reference>
<protein>
    <submittedName>
        <fullName evidence="1">23561_t:CDS:1</fullName>
    </submittedName>
</protein>
<gene>
    <name evidence="1" type="ORF">RPERSI_LOCUS2156</name>
</gene>
<accession>A0ACA9L3D3</accession>
<name>A0ACA9L3D3_9GLOM</name>
<dbReference type="Proteomes" id="UP000789920">
    <property type="component" value="Unassembled WGS sequence"/>
</dbReference>